<reference evidence="2 3" key="1">
    <citation type="submission" date="2016-10" db="EMBL/GenBank/DDBJ databases">
        <authorList>
            <person name="de Groot N.N."/>
        </authorList>
    </citation>
    <scope>NUCLEOTIDE SEQUENCE [LARGE SCALE GENOMIC DNA]</scope>
    <source>
        <strain evidence="2 3">DSM 13305</strain>
    </source>
</reference>
<name>A0A1H8S4A5_9FIRM</name>
<dbReference type="EMBL" id="FODY01000004">
    <property type="protein sequence ID" value="SEO72993.1"/>
    <property type="molecule type" value="Genomic_DNA"/>
</dbReference>
<accession>A0A1H8S4A5</accession>
<feature type="chain" id="PRO_5011520050" evidence="1">
    <location>
        <begin position="23"/>
        <end position="307"/>
    </location>
</feature>
<evidence type="ECO:0000313" key="2">
    <source>
        <dbReference type="EMBL" id="SEO72993.1"/>
    </source>
</evidence>
<organism evidence="2 3">
    <name type="scientific">Propionispora vibrioides</name>
    <dbReference type="NCBI Taxonomy" id="112903"/>
    <lineage>
        <taxon>Bacteria</taxon>
        <taxon>Bacillati</taxon>
        <taxon>Bacillota</taxon>
        <taxon>Negativicutes</taxon>
        <taxon>Selenomonadales</taxon>
        <taxon>Sporomusaceae</taxon>
        <taxon>Propionispora</taxon>
    </lineage>
</organism>
<evidence type="ECO:0000313" key="3">
    <source>
        <dbReference type="Proteomes" id="UP000198847"/>
    </source>
</evidence>
<dbReference type="STRING" id="112903.SAMN04490178_104176"/>
<feature type="signal peptide" evidence="1">
    <location>
        <begin position="1"/>
        <end position="22"/>
    </location>
</feature>
<dbReference type="AlphaFoldDB" id="A0A1H8S4A5"/>
<dbReference type="Proteomes" id="UP000198847">
    <property type="component" value="Unassembled WGS sequence"/>
</dbReference>
<protein>
    <submittedName>
        <fullName evidence="2">Uncharacterized protein</fullName>
    </submittedName>
</protein>
<keyword evidence="3" id="KW-1185">Reference proteome</keyword>
<proteinExistence type="predicted"/>
<sequence length="307" mass="32571">MFRKILSTVVLGLFLMSSIVVAADPSQEINALDKTVAVEKLIYGVEQTGALVDRVRKLETDIYNVDSQDALLTKIDKLYDYVKGGSGTDSSLVLRLNAAEWSVTHSVNNGPALQRLDNLEHSIYGATEKGGIDERITKLLSLTYPAGQVNAVHTTVNKDLLIKIQMVSSLDSRSSRVGDEVLFQAAEDVYSGGVLVIAKGAMGSGKVTKVERSRNFGRDAVLEMSFDSIASLDGSPIATYVGEKAKEETKSLAKAAGASVAGMVVLGPIGVVGGAFIKGKDITITPGAVMYIQTQADTLIEGLSVTN</sequence>
<evidence type="ECO:0000256" key="1">
    <source>
        <dbReference type="SAM" id="SignalP"/>
    </source>
</evidence>
<gene>
    <name evidence="2" type="ORF">SAMN04490178_104176</name>
</gene>
<keyword evidence="1" id="KW-0732">Signal</keyword>
<dbReference type="RefSeq" id="WP_091744563.1">
    <property type="nucleotide sequence ID" value="NZ_FODY01000004.1"/>
</dbReference>
<dbReference type="OrthoDB" id="581815at2"/>